<evidence type="ECO:0000313" key="1">
    <source>
        <dbReference type="EMBL" id="EKD29306.1"/>
    </source>
</evidence>
<organism evidence="1">
    <name type="scientific">uncultured bacterium</name>
    <name type="common">gcode 4</name>
    <dbReference type="NCBI Taxonomy" id="1234023"/>
    <lineage>
        <taxon>Bacteria</taxon>
        <taxon>environmental samples</taxon>
    </lineage>
</organism>
<gene>
    <name evidence="1" type="ORF">ACD_78C00448G0002</name>
</gene>
<comment type="caution">
    <text evidence="1">The sequence shown here is derived from an EMBL/GenBank/DDBJ whole genome shotgun (WGS) entry which is preliminary data.</text>
</comment>
<sequence length="135" mass="14885">MNGNYLPSSATDPTHVLTHEQCIWENLADGNFVQIVISQALRCLNQIGITSLDIQDILDRNANGEQSPAQQGAVKNRVHTVLLAESIEIPAMETIRMNLADHAFVQKMITRASEYVKDIGITSSDIQGILDKNVK</sequence>
<reference evidence="1" key="1">
    <citation type="journal article" date="2012" name="Science">
        <title>Fermentation, hydrogen, and sulfur metabolism in multiple uncultivated bacterial phyla.</title>
        <authorList>
            <person name="Wrighton K.C."/>
            <person name="Thomas B.C."/>
            <person name="Sharon I."/>
            <person name="Miller C.S."/>
            <person name="Castelle C.J."/>
            <person name="VerBerkmoes N.C."/>
            <person name="Wilkins M.J."/>
            <person name="Hettich R.L."/>
            <person name="Lipton M.S."/>
            <person name="Williams K.H."/>
            <person name="Long P.E."/>
            <person name="Banfield J.F."/>
        </authorList>
    </citation>
    <scope>NUCLEOTIDE SEQUENCE [LARGE SCALE GENOMIC DNA]</scope>
</reference>
<protein>
    <submittedName>
        <fullName evidence="1">Uncharacterized protein</fullName>
    </submittedName>
</protein>
<dbReference type="EMBL" id="AMFJ01034448">
    <property type="protein sequence ID" value="EKD29306.1"/>
    <property type="molecule type" value="Genomic_DNA"/>
</dbReference>
<accession>K1XWI4</accession>
<name>K1XWI4_9BACT</name>
<proteinExistence type="predicted"/>
<dbReference type="AlphaFoldDB" id="K1XWI4"/>